<evidence type="ECO:0000313" key="1">
    <source>
        <dbReference type="EMBL" id="KAJ3803942.1"/>
    </source>
</evidence>
<dbReference type="EMBL" id="MU796507">
    <property type="protein sequence ID" value="KAJ3803942.1"/>
    <property type="molecule type" value="Genomic_DNA"/>
</dbReference>
<evidence type="ECO:0000313" key="2">
    <source>
        <dbReference type="Proteomes" id="UP001163835"/>
    </source>
</evidence>
<organism evidence="1 2">
    <name type="scientific">Lentinula aff. lateritia</name>
    <dbReference type="NCBI Taxonomy" id="2804960"/>
    <lineage>
        <taxon>Eukaryota</taxon>
        <taxon>Fungi</taxon>
        <taxon>Dikarya</taxon>
        <taxon>Basidiomycota</taxon>
        <taxon>Agaricomycotina</taxon>
        <taxon>Agaricomycetes</taxon>
        <taxon>Agaricomycetidae</taxon>
        <taxon>Agaricales</taxon>
        <taxon>Marasmiineae</taxon>
        <taxon>Omphalotaceae</taxon>
        <taxon>Lentinula</taxon>
    </lineage>
</organism>
<feature type="non-terminal residue" evidence="1">
    <location>
        <position position="102"/>
    </location>
</feature>
<sequence length="102" mass="11741">MSQANSTNQDNREQYVPHSPGTTGRNIKKPEVDQSMLGIPSYHSPNTGGRSFDYREKYADEPFGEELKDNSRVFKVYLDEAEIFDDDMIRGFRETIDSLLVF</sequence>
<reference evidence="1" key="1">
    <citation type="submission" date="2022-09" db="EMBL/GenBank/DDBJ databases">
        <title>A Global Phylogenomic Analysis of the Shiitake Genus Lentinula.</title>
        <authorList>
            <consortium name="DOE Joint Genome Institute"/>
            <person name="Sierra-Patev S."/>
            <person name="Min B."/>
            <person name="Naranjo-Ortiz M."/>
            <person name="Looney B."/>
            <person name="Konkel Z."/>
            <person name="Slot J.C."/>
            <person name="Sakamoto Y."/>
            <person name="Steenwyk J.L."/>
            <person name="Rokas A."/>
            <person name="Carro J."/>
            <person name="Camarero S."/>
            <person name="Ferreira P."/>
            <person name="Molpeceres G."/>
            <person name="Ruiz-Duenas F.J."/>
            <person name="Serrano A."/>
            <person name="Henrissat B."/>
            <person name="Drula E."/>
            <person name="Hughes K.W."/>
            <person name="Mata J.L."/>
            <person name="Ishikawa N.K."/>
            <person name="Vargas-Isla R."/>
            <person name="Ushijima S."/>
            <person name="Smith C.A."/>
            <person name="Ahrendt S."/>
            <person name="Andreopoulos W."/>
            <person name="He G."/>
            <person name="Labutti K."/>
            <person name="Lipzen A."/>
            <person name="Ng V."/>
            <person name="Riley R."/>
            <person name="Sandor L."/>
            <person name="Barry K."/>
            <person name="Martinez A.T."/>
            <person name="Xiao Y."/>
            <person name="Gibbons J.G."/>
            <person name="Terashima K."/>
            <person name="Grigoriev I.V."/>
            <person name="Hibbett D.S."/>
        </authorList>
    </citation>
    <scope>NUCLEOTIDE SEQUENCE</scope>
    <source>
        <strain evidence="1">TMI1499</strain>
    </source>
</reference>
<protein>
    <submittedName>
        <fullName evidence="1">Uncharacterized protein</fullName>
    </submittedName>
</protein>
<proteinExistence type="predicted"/>
<comment type="caution">
    <text evidence="1">The sequence shown here is derived from an EMBL/GenBank/DDBJ whole genome shotgun (WGS) entry which is preliminary data.</text>
</comment>
<name>A0ACC1TGZ2_9AGAR</name>
<dbReference type="Proteomes" id="UP001163835">
    <property type="component" value="Unassembled WGS sequence"/>
</dbReference>
<gene>
    <name evidence="1" type="ORF">F5876DRAFT_71032</name>
</gene>
<accession>A0ACC1TGZ2</accession>
<keyword evidence="2" id="KW-1185">Reference proteome</keyword>